<feature type="domain" description="Fe/B12 periplasmic-binding" evidence="6">
    <location>
        <begin position="66"/>
        <end position="336"/>
    </location>
</feature>
<keyword evidence="3" id="KW-0813">Transport</keyword>
<evidence type="ECO:0000256" key="1">
    <source>
        <dbReference type="ARBA" id="ARBA00004196"/>
    </source>
</evidence>
<comment type="subcellular location">
    <subcellularLocation>
        <location evidence="1">Cell envelope</location>
    </subcellularLocation>
</comment>
<keyword evidence="4 5" id="KW-0732">Signal</keyword>
<reference evidence="7 8" key="1">
    <citation type="submission" date="2017-09" db="EMBL/GenBank/DDBJ databases">
        <authorList>
            <person name="Lee N."/>
            <person name="Cho B.-K."/>
        </authorList>
    </citation>
    <scope>NUCLEOTIDE SEQUENCE [LARGE SCALE GENOMIC DNA]</scope>
    <source>
        <strain evidence="7 8">ATCC 39115</strain>
    </source>
</reference>
<organism evidence="7 8">
    <name type="scientific">Streptomyces viridosporus T7A</name>
    <dbReference type="NCBI Taxonomy" id="665577"/>
    <lineage>
        <taxon>Bacteria</taxon>
        <taxon>Bacillati</taxon>
        <taxon>Actinomycetota</taxon>
        <taxon>Actinomycetes</taxon>
        <taxon>Kitasatosporales</taxon>
        <taxon>Streptomycetaceae</taxon>
        <taxon>Streptomyces</taxon>
    </lineage>
</organism>
<evidence type="ECO:0000256" key="3">
    <source>
        <dbReference type="ARBA" id="ARBA00022448"/>
    </source>
</evidence>
<evidence type="ECO:0000313" key="8">
    <source>
        <dbReference type="Proteomes" id="UP000327143"/>
    </source>
</evidence>
<gene>
    <name evidence="7" type="ORF">CP969_27930</name>
</gene>
<evidence type="ECO:0000256" key="5">
    <source>
        <dbReference type="SAM" id="SignalP"/>
    </source>
</evidence>
<sequence length="337" mass="35548">MPQSRPRSSRPARPLIALGAVVGSVALLAACSSGTDSEKKDGAAGAEQITLTTNLGEKKVAKNPERVAALDNTSFATLKALGVKPVAAPKGLLPATGYDDWKNDDSIADVGTHREPKLEELNAAEPDLIIGGYRFGEQQDELEKIAPTIDISPSDEAEGGYVASLKTQTEQLGELFGKEREAAKIVDELETAERAAVEATGGETVFLAVANGGKIDNGASRIGRLAEPLDLKNVLAAEGQEDTAVHNDSGLAPETVAELNPDWMIVMDRDAAVFKGEGEAPTPAKTLVKGQDAWKNVTFLVKDQIVYLPSDFYVTEGAQAYAASFNLIAEAFAKAAE</sequence>
<proteinExistence type="inferred from homology"/>
<dbReference type="PANTHER" id="PTHR30532:SF28">
    <property type="entry name" value="PETROBACTIN-BINDING PROTEIN YCLQ"/>
    <property type="match status" value="1"/>
</dbReference>
<feature type="signal peptide" evidence="5">
    <location>
        <begin position="1"/>
        <end position="29"/>
    </location>
</feature>
<evidence type="ECO:0000259" key="6">
    <source>
        <dbReference type="PROSITE" id="PS50983"/>
    </source>
</evidence>
<dbReference type="PROSITE" id="PS50983">
    <property type="entry name" value="FE_B12_PBP"/>
    <property type="match status" value="1"/>
</dbReference>
<evidence type="ECO:0000256" key="2">
    <source>
        <dbReference type="ARBA" id="ARBA00008814"/>
    </source>
</evidence>
<accession>A0ABX6AKN2</accession>
<dbReference type="Pfam" id="PF01497">
    <property type="entry name" value="Peripla_BP_2"/>
    <property type="match status" value="1"/>
</dbReference>
<comment type="similarity">
    <text evidence="2">Belongs to the bacterial solute-binding protein 8 family.</text>
</comment>
<feature type="chain" id="PRO_5046955628" evidence="5">
    <location>
        <begin position="30"/>
        <end position="337"/>
    </location>
</feature>
<dbReference type="SUPFAM" id="SSF53807">
    <property type="entry name" value="Helical backbone' metal receptor"/>
    <property type="match status" value="1"/>
</dbReference>
<evidence type="ECO:0000256" key="4">
    <source>
        <dbReference type="ARBA" id="ARBA00022729"/>
    </source>
</evidence>
<evidence type="ECO:0000313" key="7">
    <source>
        <dbReference type="EMBL" id="QEU88095.1"/>
    </source>
</evidence>
<dbReference type="EMBL" id="CP023700">
    <property type="protein sequence ID" value="QEU88095.1"/>
    <property type="molecule type" value="Genomic_DNA"/>
</dbReference>
<dbReference type="Proteomes" id="UP000327143">
    <property type="component" value="Chromosome"/>
</dbReference>
<dbReference type="InterPro" id="IPR051313">
    <property type="entry name" value="Bact_iron-sidero_bind"/>
</dbReference>
<dbReference type="PANTHER" id="PTHR30532">
    <property type="entry name" value="IRON III DICITRATE-BINDING PERIPLASMIC PROTEIN"/>
    <property type="match status" value="1"/>
</dbReference>
<protein>
    <submittedName>
        <fullName evidence="7">ABC transporter substrate-binding protein</fullName>
    </submittedName>
</protein>
<dbReference type="Gene3D" id="3.40.50.1980">
    <property type="entry name" value="Nitrogenase molybdenum iron protein domain"/>
    <property type="match status" value="2"/>
</dbReference>
<dbReference type="InterPro" id="IPR002491">
    <property type="entry name" value="ABC_transptr_periplasmic_BD"/>
</dbReference>
<dbReference type="PROSITE" id="PS51257">
    <property type="entry name" value="PROKAR_LIPOPROTEIN"/>
    <property type="match status" value="1"/>
</dbReference>
<keyword evidence="8" id="KW-1185">Reference proteome</keyword>
<name>A0ABX6AKN2_STRVD</name>